<dbReference type="InterPro" id="IPR027417">
    <property type="entry name" value="P-loop_NTPase"/>
</dbReference>
<dbReference type="PANTHER" id="PTHR42734">
    <property type="entry name" value="METAL TRANSPORT SYSTEM ATP-BINDING PROTEIN TM_0124-RELATED"/>
    <property type="match status" value="1"/>
</dbReference>
<evidence type="ECO:0000313" key="5">
    <source>
        <dbReference type="Proteomes" id="UP000184526"/>
    </source>
</evidence>
<dbReference type="Pfam" id="PF00005">
    <property type="entry name" value="ABC_tran"/>
    <property type="match status" value="1"/>
</dbReference>
<dbReference type="GO" id="GO:0005524">
    <property type="term" value="F:ATP binding"/>
    <property type="evidence" value="ECO:0007669"/>
    <property type="project" value="UniProtKB-KW"/>
</dbReference>
<evidence type="ECO:0000313" key="4">
    <source>
        <dbReference type="EMBL" id="SHH90995.1"/>
    </source>
</evidence>
<evidence type="ECO:0000259" key="3">
    <source>
        <dbReference type="Pfam" id="PF00005"/>
    </source>
</evidence>
<keyword evidence="4" id="KW-0067">ATP-binding</keyword>
<dbReference type="PROSITE" id="PS00211">
    <property type="entry name" value="ABC_TRANSPORTER_1"/>
    <property type="match status" value="1"/>
</dbReference>
<sequence>MIIVKDLSYKNILDNINLELPKTVNYIKGENGAGKSTLLDCISNLNKGYLGEIKGNESIIYLNQNLYFSYRLPSKDFVEFTLTLAGIKDYKNTFYNFVSKFSSVDQIDKIWKKPVGMLSGGERKRLFFSAISCIDRDWYIYDEPFAGVDEKGKEFMVKVLKHFQENNKGIIITSHETDPFNVLEDMNVVKIEDGAIVG</sequence>
<dbReference type="InterPro" id="IPR050153">
    <property type="entry name" value="Metal_Ion_Import_ABC"/>
</dbReference>
<dbReference type="AlphaFoldDB" id="A0A1M5WTJ4"/>
<feature type="domain" description="ABC transporter" evidence="3">
    <location>
        <begin position="13"/>
        <end position="146"/>
    </location>
</feature>
<keyword evidence="5" id="KW-1185">Reference proteome</keyword>
<evidence type="ECO:0000256" key="2">
    <source>
        <dbReference type="ARBA" id="ARBA00022448"/>
    </source>
</evidence>
<protein>
    <submittedName>
        <fullName evidence="4">ABC-2 type transport system ATP-binding protein</fullName>
    </submittedName>
</protein>
<accession>A0A1M5WTJ4</accession>
<dbReference type="SUPFAM" id="SSF52540">
    <property type="entry name" value="P-loop containing nucleoside triphosphate hydrolases"/>
    <property type="match status" value="1"/>
</dbReference>
<keyword evidence="2" id="KW-0813">Transport</keyword>
<reference evidence="4 5" key="1">
    <citation type="submission" date="2016-11" db="EMBL/GenBank/DDBJ databases">
        <authorList>
            <person name="Jaros S."/>
            <person name="Januszkiewicz K."/>
            <person name="Wedrychowicz H."/>
        </authorList>
    </citation>
    <scope>NUCLEOTIDE SEQUENCE [LARGE SCALE GENOMIC DNA]</scope>
    <source>
        <strain evidence="4 5">DSM 3089</strain>
    </source>
</reference>
<dbReference type="InterPro" id="IPR003439">
    <property type="entry name" value="ABC_transporter-like_ATP-bd"/>
</dbReference>
<evidence type="ECO:0000256" key="1">
    <source>
        <dbReference type="ARBA" id="ARBA00005417"/>
    </source>
</evidence>
<dbReference type="OrthoDB" id="9801958at2"/>
<gene>
    <name evidence="4" type="ORF">SAMN02745196_01870</name>
</gene>
<dbReference type="RefSeq" id="WP_072831755.1">
    <property type="nucleotide sequence ID" value="NZ_FQXP01000006.1"/>
</dbReference>
<dbReference type="EMBL" id="FQXP01000006">
    <property type="protein sequence ID" value="SHH90995.1"/>
    <property type="molecule type" value="Genomic_DNA"/>
</dbReference>
<keyword evidence="4" id="KW-0547">Nucleotide-binding</keyword>
<proteinExistence type="inferred from homology"/>
<dbReference type="STRING" id="1121306.SAMN02745196_01870"/>
<dbReference type="Gene3D" id="3.40.50.300">
    <property type="entry name" value="P-loop containing nucleotide triphosphate hydrolases"/>
    <property type="match status" value="1"/>
</dbReference>
<dbReference type="GO" id="GO:0016887">
    <property type="term" value="F:ATP hydrolysis activity"/>
    <property type="evidence" value="ECO:0007669"/>
    <property type="project" value="InterPro"/>
</dbReference>
<organism evidence="4 5">
    <name type="scientific">Clostridium collagenovorans DSM 3089</name>
    <dbReference type="NCBI Taxonomy" id="1121306"/>
    <lineage>
        <taxon>Bacteria</taxon>
        <taxon>Bacillati</taxon>
        <taxon>Bacillota</taxon>
        <taxon>Clostridia</taxon>
        <taxon>Eubacteriales</taxon>
        <taxon>Clostridiaceae</taxon>
        <taxon>Clostridium</taxon>
    </lineage>
</organism>
<dbReference type="PANTHER" id="PTHR42734:SF17">
    <property type="entry name" value="METAL TRANSPORT SYSTEM ATP-BINDING PROTEIN TM_0124-RELATED"/>
    <property type="match status" value="1"/>
</dbReference>
<dbReference type="Proteomes" id="UP000184526">
    <property type="component" value="Unassembled WGS sequence"/>
</dbReference>
<comment type="similarity">
    <text evidence="1">Belongs to the ABC transporter superfamily.</text>
</comment>
<dbReference type="InterPro" id="IPR017871">
    <property type="entry name" value="ABC_transporter-like_CS"/>
</dbReference>
<name>A0A1M5WTJ4_9CLOT</name>